<evidence type="ECO:0000313" key="2">
    <source>
        <dbReference type="Proteomes" id="UP000242287"/>
    </source>
</evidence>
<accession>A0A2A9NFR8</accession>
<name>A0A2A9NFR8_9AGAR</name>
<dbReference type="EMBL" id="KZ302134">
    <property type="protein sequence ID" value="PFH47101.1"/>
    <property type="molecule type" value="Genomic_DNA"/>
</dbReference>
<organism evidence="1 2">
    <name type="scientific">Amanita thiersii Skay4041</name>
    <dbReference type="NCBI Taxonomy" id="703135"/>
    <lineage>
        <taxon>Eukaryota</taxon>
        <taxon>Fungi</taxon>
        <taxon>Dikarya</taxon>
        <taxon>Basidiomycota</taxon>
        <taxon>Agaricomycotina</taxon>
        <taxon>Agaricomycetes</taxon>
        <taxon>Agaricomycetidae</taxon>
        <taxon>Agaricales</taxon>
        <taxon>Pluteineae</taxon>
        <taxon>Amanitaceae</taxon>
        <taxon>Amanita</taxon>
    </lineage>
</organism>
<evidence type="ECO:0000313" key="1">
    <source>
        <dbReference type="EMBL" id="PFH47101.1"/>
    </source>
</evidence>
<sequence>MLKLDSLRKWVSWYSQLGPQVKTPEIRMSDELFSQNIQLPRSLLILPLCPSTLDHFQGFFRVSGAMVGSVE</sequence>
<reference evidence="1 2" key="1">
    <citation type="submission" date="2014-02" db="EMBL/GenBank/DDBJ databases">
        <title>Transposable element dynamics among asymbiotic and ectomycorrhizal Amanita fungi.</title>
        <authorList>
            <consortium name="DOE Joint Genome Institute"/>
            <person name="Hess J."/>
            <person name="Skrede I."/>
            <person name="Wolfe B."/>
            <person name="LaButti K."/>
            <person name="Ohm R.A."/>
            <person name="Grigoriev I.V."/>
            <person name="Pringle A."/>
        </authorList>
    </citation>
    <scope>NUCLEOTIDE SEQUENCE [LARGE SCALE GENOMIC DNA]</scope>
    <source>
        <strain evidence="1 2">SKay4041</strain>
    </source>
</reference>
<dbReference type="AlphaFoldDB" id="A0A2A9NFR8"/>
<dbReference type="Proteomes" id="UP000242287">
    <property type="component" value="Unassembled WGS sequence"/>
</dbReference>
<keyword evidence="2" id="KW-1185">Reference proteome</keyword>
<proteinExistence type="predicted"/>
<gene>
    <name evidence="1" type="ORF">AMATHDRAFT_68418</name>
</gene>
<protein>
    <submittedName>
        <fullName evidence="1">Uncharacterized protein</fullName>
    </submittedName>
</protein>